<keyword evidence="13" id="KW-1185">Reference proteome</keyword>
<reference evidence="12" key="1">
    <citation type="submission" date="2020-05" db="UniProtKB">
        <authorList>
            <consortium name="EnsemblMetazoa"/>
        </authorList>
    </citation>
    <scope>IDENTIFICATION</scope>
    <source>
        <strain evidence="12">USDA</strain>
    </source>
</reference>
<dbReference type="NCBIfam" id="TIGR00670">
    <property type="entry name" value="asp_carb_tr"/>
    <property type="match status" value="1"/>
</dbReference>
<dbReference type="InterPro" id="IPR002082">
    <property type="entry name" value="Asp_carbamoyltransf"/>
</dbReference>
<evidence type="ECO:0000256" key="10">
    <source>
        <dbReference type="ARBA" id="ARBA00048859"/>
    </source>
</evidence>
<dbReference type="SUPFAM" id="SSF52335">
    <property type="entry name" value="Methylglyoxal synthase-like"/>
    <property type="match status" value="1"/>
</dbReference>
<evidence type="ECO:0000256" key="3">
    <source>
        <dbReference type="ARBA" id="ARBA00008896"/>
    </source>
</evidence>
<dbReference type="InterPro" id="IPR011607">
    <property type="entry name" value="MGS-like_dom"/>
</dbReference>
<evidence type="ECO:0000256" key="8">
    <source>
        <dbReference type="ARBA" id="ARBA00022975"/>
    </source>
</evidence>
<dbReference type="FunFam" id="3.40.50.1370:FF:000005">
    <property type="entry name" value="CAD protein-like isoform X1"/>
    <property type="match status" value="1"/>
</dbReference>
<keyword evidence="6" id="KW-0479">Metal-binding</keyword>
<keyword evidence="5" id="KW-0808">Transferase</keyword>
<dbReference type="OrthoDB" id="434at2759"/>
<dbReference type="Pfam" id="PF12890">
    <property type="entry name" value="DHOase"/>
    <property type="match status" value="1"/>
</dbReference>
<comment type="function">
    <text evidence="9">Catalyzes the condensation of carbamoyl phosphate and aspartate to form carbamoyl aspartate and inorganic phosphate, the committed step in the de novo pyrimidine nucleotide biosynthesis pathway.</text>
</comment>
<dbReference type="InterPro" id="IPR011059">
    <property type="entry name" value="Metal-dep_hydrolase_composite"/>
</dbReference>
<keyword evidence="7" id="KW-0378">Hydrolase</keyword>
<gene>
    <name evidence="12" type="primary">106090811</name>
</gene>
<dbReference type="NCBIfam" id="NF002032">
    <property type="entry name" value="PRK00856.1"/>
    <property type="match status" value="1"/>
</dbReference>
<dbReference type="GO" id="GO:0044205">
    <property type="term" value="P:'de novo' UMP biosynthetic process"/>
    <property type="evidence" value="ECO:0007669"/>
    <property type="project" value="UniProtKB-UniPathway"/>
</dbReference>
<dbReference type="InterPro" id="IPR006131">
    <property type="entry name" value="Asp_carbamoyltransf_Asp/Orn-bd"/>
</dbReference>
<evidence type="ECO:0000256" key="5">
    <source>
        <dbReference type="ARBA" id="ARBA00022679"/>
    </source>
</evidence>
<dbReference type="PROSITE" id="PS00482">
    <property type="entry name" value="DIHYDROOROTASE_1"/>
    <property type="match status" value="1"/>
</dbReference>
<dbReference type="PANTHER" id="PTHR45753">
    <property type="entry name" value="ORNITHINE CARBAMOYLTRANSFERASE, MITOCHONDRIAL"/>
    <property type="match status" value="1"/>
</dbReference>
<dbReference type="UniPathway" id="UPA00070">
    <property type="reaction ID" value="UER00116"/>
</dbReference>
<dbReference type="AlphaFoldDB" id="A0A1I8NVL9"/>
<dbReference type="InterPro" id="IPR032466">
    <property type="entry name" value="Metal_Hydrolase"/>
</dbReference>
<dbReference type="Gene3D" id="3.40.50.1380">
    <property type="entry name" value="Methylglyoxal synthase-like domain"/>
    <property type="match status" value="1"/>
</dbReference>
<evidence type="ECO:0000256" key="6">
    <source>
        <dbReference type="ARBA" id="ARBA00022723"/>
    </source>
</evidence>
<dbReference type="GO" id="GO:0006207">
    <property type="term" value="P:'de novo' pyrimidine nucleobase biosynthetic process"/>
    <property type="evidence" value="ECO:0007669"/>
    <property type="project" value="InterPro"/>
</dbReference>
<dbReference type="GO" id="GO:0016597">
    <property type="term" value="F:amino acid binding"/>
    <property type="evidence" value="ECO:0007669"/>
    <property type="project" value="InterPro"/>
</dbReference>
<comment type="catalytic activity">
    <reaction evidence="10">
        <text>carbamoyl phosphate + L-aspartate = N-carbamoyl-L-aspartate + phosphate + H(+)</text>
        <dbReference type="Rhea" id="RHEA:20013"/>
        <dbReference type="ChEBI" id="CHEBI:15378"/>
        <dbReference type="ChEBI" id="CHEBI:29991"/>
        <dbReference type="ChEBI" id="CHEBI:32814"/>
        <dbReference type="ChEBI" id="CHEBI:43474"/>
        <dbReference type="ChEBI" id="CHEBI:58228"/>
        <dbReference type="EC" id="2.1.3.2"/>
    </reaction>
</comment>
<comment type="pathway">
    <text evidence="2">Pyrimidine metabolism; UMP biosynthesis via de novo pathway; (S)-dihydroorotate from bicarbonate: step 2/3.</text>
</comment>
<dbReference type="VEuPathDB" id="VectorBase:SCAU002424"/>
<dbReference type="CDD" id="cd01316">
    <property type="entry name" value="CAD_DHOase"/>
    <property type="match status" value="1"/>
</dbReference>
<comment type="similarity">
    <text evidence="3">Belongs to the aspartate/ornithine carbamoyltransferase superfamily. ATCase family.</text>
</comment>
<evidence type="ECO:0000256" key="4">
    <source>
        <dbReference type="ARBA" id="ARBA00013008"/>
    </source>
</evidence>
<dbReference type="SUPFAM" id="SSF51556">
    <property type="entry name" value="Metallo-dependent hydrolases"/>
    <property type="match status" value="1"/>
</dbReference>
<evidence type="ECO:0000256" key="1">
    <source>
        <dbReference type="ARBA" id="ARBA00001947"/>
    </source>
</evidence>
<keyword evidence="8" id="KW-0665">Pyrimidine biosynthesis</keyword>
<dbReference type="STRING" id="35570.A0A1I8NVL9"/>
<organism evidence="12 13">
    <name type="scientific">Stomoxys calcitrans</name>
    <name type="common">Stable fly</name>
    <name type="synonym">Conops calcitrans</name>
    <dbReference type="NCBI Taxonomy" id="35570"/>
    <lineage>
        <taxon>Eukaryota</taxon>
        <taxon>Metazoa</taxon>
        <taxon>Ecdysozoa</taxon>
        <taxon>Arthropoda</taxon>
        <taxon>Hexapoda</taxon>
        <taxon>Insecta</taxon>
        <taxon>Pterygota</taxon>
        <taxon>Neoptera</taxon>
        <taxon>Endopterygota</taxon>
        <taxon>Diptera</taxon>
        <taxon>Brachycera</taxon>
        <taxon>Muscomorpha</taxon>
        <taxon>Muscoidea</taxon>
        <taxon>Muscidae</taxon>
        <taxon>Stomoxys</taxon>
    </lineage>
</organism>
<evidence type="ECO:0000313" key="12">
    <source>
        <dbReference type="EnsemblMetazoa" id="SCAU002424-PA"/>
    </source>
</evidence>
<dbReference type="FunFam" id="3.40.50.1380:FF:000005">
    <property type="entry name" value="CAD protein-like isoform X1"/>
    <property type="match status" value="1"/>
</dbReference>
<dbReference type="InterPro" id="IPR006130">
    <property type="entry name" value="Asp/Orn_carbamoylTrfase"/>
</dbReference>
<dbReference type="SUPFAM" id="SSF51338">
    <property type="entry name" value="Composite domain of metallo-dependent hydrolases"/>
    <property type="match status" value="1"/>
</dbReference>
<dbReference type="FunFam" id="3.40.50.1370:FF:000002">
    <property type="entry name" value="Aspartate carbamoyltransferase 2"/>
    <property type="match status" value="1"/>
</dbReference>
<dbReference type="PRINTS" id="PR00100">
    <property type="entry name" value="AOTCASE"/>
</dbReference>
<protein>
    <recommendedName>
        <fullName evidence="4">aspartate carbamoyltransferase</fullName>
        <ecNumber evidence="4">2.1.3.2</ecNumber>
    </recommendedName>
</protein>
<dbReference type="InterPro" id="IPR036901">
    <property type="entry name" value="Asp/Orn_carbamoylTrfase_sf"/>
</dbReference>
<dbReference type="InterPro" id="IPR024403">
    <property type="entry name" value="DHOase_cat"/>
</dbReference>
<dbReference type="InterPro" id="IPR036914">
    <property type="entry name" value="MGS-like_dom_sf"/>
</dbReference>
<dbReference type="EnsemblMetazoa" id="SCAU002424-RA">
    <property type="protein sequence ID" value="SCAU002424-PA"/>
    <property type="gene ID" value="SCAU002424"/>
</dbReference>
<accession>A0A1I8NVL9</accession>
<evidence type="ECO:0000313" key="13">
    <source>
        <dbReference type="Proteomes" id="UP000095300"/>
    </source>
</evidence>
<evidence type="ECO:0000256" key="7">
    <source>
        <dbReference type="ARBA" id="ARBA00022801"/>
    </source>
</evidence>
<dbReference type="PROSITE" id="PS00483">
    <property type="entry name" value="DIHYDROOROTASE_2"/>
    <property type="match status" value="1"/>
</dbReference>
<dbReference type="PRINTS" id="PR00101">
    <property type="entry name" value="ATCASE"/>
</dbReference>
<name>A0A1I8NVL9_STOCA</name>
<dbReference type="Gene3D" id="3.40.50.1370">
    <property type="entry name" value="Aspartate/ornithine carbamoyltransferase"/>
    <property type="match status" value="2"/>
</dbReference>
<dbReference type="GO" id="GO:0004070">
    <property type="term" value="F:aspartate carbamoyltransferase activity"/>
    <property type="evidence" value="ECO:0007669"/>
    <property type="project" value="UniProtKB-EC"/>
</dbReference>
<dbReference type="EC" id="2.1.3.2" evidence="4"/>
<comment type="cofactor">
    <cofactor evidence="1">
        <name>Zn(2+)</name>
        <dbReference type="ChEBI" id="CHEBI:29105"/>
    </cofactor>
</comment>
<feature type="domain" description="MGS-like" evidence="11">
    <location>
        <begin position="1"/>
        <end position="113"/>
    </location>
</feature>
<dbReference type="PROSITE" id="PS00097">
    <property type="entry name" value="CARBAMOYLTRANSFERASE"/>
    <property type="match status" value="1"/>
</dbReference>
<dbReference type="Pfam" id="PF02729">
    <property type="entry name" value="OTCace_N"/>
    <property type="match status" value="1"/>
</dbReference>
<dbReference type="SUPFAM" id="SSF53671">
    <property type="entry name" value="Aspartate/ornithine carbamoyltransferase"/>
    <property type="match status" value="1"/>
</dbReference>
<dbReference type="InterPro" id="IPR006132">
    <property type="entry name" value="Asp/Orn_carbamoyltranf_P-bd"/>
</dbReference>
<dbReference type="GO" id="GO:0016812">
    <property type="term" value="F:hydrolase activity, acting on carbon-nitrogen (but not peptide) bonds, in cyclic amides"/>
    <property type="evidence" value="ECO:0007669"/>
    <property type="project" value="InterPro"/>
</dbReference>
<dbReference type="Pfam" id="PF00185">
    <property type="entry name" value="OTCace"/>
    <property type="match status" value="1"/>
</dbReference>
<sequence length="870" mass="97531">MAKKPLSVECVQWTFDKNVTDDLSGGELMHLAEFLSQKQFDMIINLPMRGGGARRVSSFMTHGYRTRRLAVDYSIPLVTDVKCTKLLVESMRVTGRRPAMKTHTDCMTSRRMVTLPGFIDVHVHLREPGATHKEDFASGTAAALAGGVTMVCAMPNTNPSIVDRTSFSLFQELAKVGARCDYALFVGASDNNWQHIHELAAQAAGLKMYLNDTFSTLKMTDMTIWEKHMQHWPKRAPIVCHAERQTMGAVILMAHLMDRAVHICHLARKEEIMIVKAAKEKGMRVTCEVCPHHLFLSTKDVPLIGSGRAEVRPVLCSPEDQKALWDNLEYIDVFATDHAPHTWEEKNSESPPPGFPGLESILPLLLQAVDEGRLALDDIKNKFYRNPKRIFSLPDQPNTYVEVDLDEEWVISKDFMHSKSKWTPFQGTKVKGKVHRVVLRGEVAYIDGEVLVQPGFGQNVRSQYNLVKPMEMLEIKTSCDNLENIKALDRSTEFVSDSQANEAFSRLLSETPSKVHFSGDPSFLRPISPLPRIRCDSASNATLRELIQKNSALNAPISPVAPTLLGRHVLSVDMFSKEQLNDIFNLAQMLKSRVSKDRPVDDLLKGKIMASVFYEVSTRTSCSFAAAMQRLGGRVIYMDETSSSVKKGETLEDSIAVMAGYSDVVVLRHPEPGAVGRAALHSRKPLINAGDGVGEHPTQALLDIFTIREEIGTVNGLTITMVGDLKHGRTVHSLARLLTLYNVTIQYVSPDSLRMPNHIMDYLSSKGISQKTLDSLEDALPTTDVLYMTRIQRERFATEEEYERCCGKFIVTPKLMTRASRRTIVMHPLPRVFEISKDFDSDPRAAYFRQAEYGMYIRMALLAMVVGCRN</sequence>
<dbReference type="PANTHER" id="PTHR45753:SF6">
    <property type="entry name" value="ASPARTATE CARBAMOYLTRANSFERASE"/>
    <property type="match status" value="1"/>
</dbReference>
<dbReference type="PROSITE" id="PS51855">
    <property type="entry name" value="MGS"/>
    <property type="match status" value="1"/>
</dbReference>
<evidence type="ECO:0000259" key="11">
    <source>
        <dbReference type="PROSITE" id="PS51855"/>
    </source>
</evidence>
<dbReference type="GO" id="GO:0046872">
    <property type="term" value="F:metal ion binding"/>
    <property type="evidence" value="ECO:0007669"/>
    <property type="project" value="UniProtKB-KW"/>
</dbReference>
<dbReference type="Gene3D" id="3.20.20.140">
    <property type="entry name" value="Metal-dependent hydrolases"/>
    <property type="match status" value="1"/>
</dbReference>
<evidence type="ECO:0000256" key="2">
    <source>
        <dbReference type="ARBA" id="ARBA00004852"/>
    </source>
</evidence>
<dbReference type="GO" id="GO:0006520">
    <property type="term" value="P:amino acid metabolic process"/>
    <property type="evidence" value="ECO:0007669"/>
    <property type="project" value="InterPro"/>
</dbReference>
<dbReference type="FunFam" id="3.20.20.140:FF:000036">
    <property type="entry name" value="Carbamoyl-phosphate synthase large chain"/>
    <property type="match status" value="1"/>
</dbReference>
<dbReference type="HAMAP" id="MF_00001">
    <property type="entry name" value="Asp_carb_tr"/>
    <property type="match status" value="1"/>
</dbReference>
<proteinExistence type="inferred from homology"/>
<evidence type="ECO:0000256" key="9">
    <source>
        <dbReference type="ARBA" id="ARBA00043884"/>
    </source>
</evidence>
<dbReference type="InterPro" id="IPR002195">
    <property type="entry name" value="Dihydroorotase_CS"/>
</dbReference>
<dbReference type="Proteomes" id="UP000095300">
    <property type="component" value="Unassembled WGS sequence"/>
</dbReference>